<feature type="domain" description="Phosphotyrosine protein phosphatase I" evidence="2">
    <location>
        <begin position="7"/>
        <end position="140"/>
    </location>
</feature>
<evidence type="ECO:0000256" key="1">
    <source>
        <dbReference type="ARBA" id="ARBA00022849"/>
    </source>
</evidence>
<evidence type="ECO:0000259" key="2">
    <source>
        <dbReference type="SMART" id="SM00226"/>
    </source>
</evidence>
<dbReference type="Proteomes" id="UP000681041">
    <property type="component" value="Chromosome"/>
</dbReference>
<dbReference type="PANTHER" id="PTHR43428">
    <property type="entry name" value="ARSENATE REDUCTASE"/>
    <property type="match status" value="1"/>
</dbReference>
<dbReference type="PANTHER" id="PTHR43428:SF1">
    <property type="entry name" value="ARSENATE REDUCTASE"/>
    <property type="match status" value="1"/>
</dbReference>
<sequence length="145" mass="16398">MSDANLKRVLFICKNNSGRSQMAEAILKHLYGENFEVSSAGSHPRPINPLTIEVLQEIGIDASSQESKNLQKFQGQEFDLVVSLCGDEDEACPVFLTGKKYAHQGFKDPAGIKGDKKYQLKLFREIRDSIFLWIESEFQDDNILE</sequence>
<dbReference type="Pfam" id="PF01451">
    <property type="entry name" value="LMWPc"/>
    <property type="match status" value="1"/>
</dbReference>
<keyword evidence="4" id="KW-1185">Reference proteome</keyword>
<dbReference type="GeneID" id="64820303"/>
<reference evidence="3" key="1">
    <citation type="submission" date="2020-07" db="EMBL/GenBank/DDBJ databases">
        <title>Methanobacterium. sp. MethCan genome.</title>
        <authorList>
            <person name="Postec A."/>
            <person name="Quemeneur M."/>
        </authorList>
    </citation>
    <scope>NUCLEOTIDE SEQUENCE</scope>
    <source>
        <strain evidence="3">MethCAN</strain>
    </source>
</reference>
<dbReference type="CDD" id="cd16345">
    <property type="entry name" value="LMWP_ArsC"/>
    <property type="match status" value="1"/>
</dbReference>
<dbReference type="OrthoDB" id="295776at2157"/>
<dbReference type="SUPFAM" id="SSF52788">
    <property type="entry name" value="Phosphotyrosine protein phosphatases I"/>
    <property type="match status" value="1"/>
</dbReference>
<protein>
    <submittedName>
        <fullName evidence="3">Arsenate reductase ArsC</fullName>
    </submittedName>
</protein>
<name>A0A8T8K469_9EURY</name>
<accession>A0A8T8K469</accession>
<proteinExistence type="predicted"/>
<dbReference type="RefSeq" id="WP_211532303.1">
    <property type="nucleotide sequence ID" value="NZ_CP058560.1"/>
</dbReference>
<dbReference type="SMART" id="SM00226">
    <property type="entry name" value="LMWPc"/>
    <property type="match status" value="1"/>
</dbReference>
<dbReference type="InterPro" id="IPR023485">
    <property type="entry name" value="Ptyr_pPase"/>
</dbReference>
<evidence type="ECO:0000313" key="3">
    <source>
        <dbReference type="EMBL" id="QUH23346.1"/>
    </source>
</evidence>
<dbReference type="Gene3D" id="3.40.50.2300">
    <property type="match status" value="1"/>
</dbReference>
<dbReference type="GO" id="GO:0046685">
    <property type="term" value="P:response to arsenic-containing substance"/>
    <property type="evidence" value="ECO:0007669"/>
    <property type="project" value="UniProtKB-KW"/>
</dbReference>
<organism evidence="3 4">
    <name type="scientific">Methanobacterium alkalithermotolerans</name>
    <dbReference type="NCBI Taxonomy" id="2731220"/>
    <lineage>
        <taxon>Archaea</taxon>
        <taxon>Methanobacteriati</taxon>
        <taxon>Methanobacteriota</taxon>
        <taxon>Methanomada group</taxon>
        <taxon>Methanobacteria</taxon>
        <taxon>Methanobacteriales</taxon>
        <taxon>Methanobacteriaceae</taxon>
        <taxon>Methanobacterium</taxon>
    </lineage>
</organism>
<dbReference type="EMBL" id="CP058560">
    <property type="protein sequence ID" value="QUH23346.1"/>
    <property type="molecule type" value="Genomic_DNA"/>
</dbReference>
<dbReference type="InterPro" id="IPR036196">
    <property type="entry name" value="Ptyr_pPase_sf"/>
</dbReference>
<keyword evidence="1" id="KW-0059">Arsenical resistance</keyword>
<dbReference type="AlphaFoldDB" id="A0A8T8K469"/>
<dbReference type="KEGG" id="meme:HYG87_06020"/>
<gene>
    <name evidence="3" type="ORF">HYG87_06020</name>
</gene>
<evidence type="ECO:0000313" key="4">
    <source>
        <dbReference type="Proteomes" id="UP000681041"/>
    </source>
</evidence>